<dbReference type="RefSeq" id="WP_259628794.1">
    <property type="nucleotide sequence ID" value="NZ_JANYMP010000031.1"/>
</dbReference>
<dbReference type="Proteomes" id="UP001141259">
    <property type="component" value="Unassembled WGS sequence"/>
</dbReference>
<accession>A0A9X2VVA0</accession>
<gene>
    <name evidence="1" type="ORF">NZH93_41365</name>
</gene>
<dbReference type="AlphaFoldDB" id="A0A9X2VVA0"/>
<dbReference type="EMBL" id="JANYMP010000031">
    <property type="protein sequence ID" value="MCS7483334.1"/>
    <property type="molecule type" value="Genomic_DNA"/>
</dbReference>
<reference evidence="1" key="1">
    <citation type="submission" date="2022-08" db="EMBL/GenBank/DDBJ databases">
        <authorList>
            <person name="Tistechok S."/>
            <person name="Samborskyy M."/>
            <person name="Roman I."/>
        </authorList>
    </citation>
    <scope>NUCLEOTIDE SEQUENCE</scope>
    <source>
        <strain evidence="1">DSM 103496</strain>
    </source>
</reference>
<evidence type="ECO:0000313" key="2">
    <source>
        <dbReference type="Proteomes" id="UP001141259"/>
    </source>
</evidence>
<proteinExistence type="predicted"/>
<protein>
    <submittedName>
        <fullName evidence="1">Uncharacterized protein</fullName>
    </submittedName>
</protein>
<name>A0A9X2VVA0_9PSEU</name>
<keyword evidence="2" id="KW-1185">Reference proteome</keyword>
<sequence>MKRLVVLATVLLATGCGVRPSAVILGGPAPTAAAMISVYFVSDGRVTPVPRPDSASGLAQLAVGPTTGEREQGYTTEVPAGAVLDAAGSTVTVSVDVTSLSTNAATQIACTTAAGPVTLVGGGQRRGPLTCPVG</sequence>
<comment type="caution">
    <text evidence="1">The sequence shown here is derived from an EMBL/GenBank/DDBJ whole genome shotgun (WGS) entry which is preliminary data.</text>
</comment>
<evidence type="ECO:0000313" key="1">
    <source>
        <dbReference type="EMBL" id="MCS7483334.1"/>
    </source>
</evidence>
<organism evidence="1 2">
    <name type="scientific">Umezawaea endophytica</name>
    <dbReference type="NCBI Taxonomy" id="1654476"/>
    <lineage>
        <taxon>Bacteria</taxon>
        <taxon>Bacillati</taxon>
        <taxon>Actinomycetota</taxon>
        <taxon>Actinomycetes</taxon>
        <taxon>Pseudonocardiales</taxon>
        <taxon>Pseudonocardiaceae</taxon>
        <taxon>Umezawaea</taxon>
    </lineage>
</organism>
<dbReference type="PROSITE" id="PS51257">
    <property type="entry name" value="PROKAR_LIPOPROTEIN"/>
    <property type="match status" value="1"/>
</dbReference>